<reference evidence="2 3" key="1">
    <citation type="journal article" date="2018" name="PLoS Genet.">
        <title>Repeat elements organise 3D genome structure and mediate transcription in the filamentous fungus Epichloe festucae.</title>
        <authorList>
            <person name="Winter D.J."/>
            <person name="Ganley A.R.D."/>
            <person name="Young C.A."/>
            <person name="Liachko I."/>
            <person name="Schardl C.L."/>
            <person name="Dupont P.Y."/>
            <person name="Berry D."/>
            <person name="Ram A."/>
            <person name="Scott B."/>
            <person name="Cox M.P."/>
        </authorList>
    </citation>
    <scope>NUCLEOTIDE SEQUENCE [LARGE SCALE GENOMIC DNA]</scope>
    <source>
        <strain evidence="2 3">Fl1</strain>
    </source>
</reference>
<keyword evidence="3" id="KW-1185">Reference proteome</keyword>
<dbReference type="OrthoDB" id="5396420at2759"/>
<sequence length="402" mass="44994">MTLTHWHKACRLGRHPLSQISRIRPFSTAIPERVEVRCGSAGYVTIDLFNTHHASSQNDPLLIHLPPFPRPHMSTPRLPSFLQTRPVASINYRWRPFSEASTEANNSTPLYWPTPVHDTSFAMAWLLDNLSPPGNSRRDIYVYGSYLGASLATSLALTEAHPHARFGVRGLIAYNGIYNWTMFLPDHRVNKAPRRTKTTTPPPGPIEGSHLHRIQENMPALFDTPSNLFDPFASPSLFFHSPGLLVPDSFYMTVEHAALIDNMTSDGDIPAISIKAPRKSHLVFPPRQSTLRIPDTLILYESTLLPTGAKASSKSRAKTAQKRTKSSGHSFESQAIELVELLQRSVDFVELKERGKWDEDIDHWADEARRRVQLVEAGPETGSIEPGDVGCDAISSWIQDRS</sequence>
<protein>
    <recommendedName>
        <fullName evidence="4">Alpha/beta hydrolase fold-3 domain-containing protein</fullName>
    </recommendedName>
</protein>
<dbReference type="Gene3D" id="3.40.50.1820">
    <property type="entry name" value="alpha/beta hydrolase"/>
    <property type="match status" value="1"/>
</dbReference>
<feature type="region of interest" description="Disordered" evidence="1">
    <location>
        <begin position="310"/>
        <end position="329"/>
    </location>
</feature>
<evidence type="ECO:0000313" key="2">
    <source>
        <dbReference type="EMBL" id="QPH11012.1"/>
    </source>
</evidence>
<dbReference type="AlphaFoldDB" id="A0A7U3SMA4"/>
<dbReference type="EMBL" id="CP031389">
    <property type="protein sequence ID" value="QPH11012.1"/>
    <property type="molecule type" value="Genomic_DNA"/>
</dbReference>
<feature type="compositionally biased region" description="Basic residues" evidence="1">
    <location>
        <begin position="313"/>
        <end position="326"/>
    </location>
</feature>
<evidence type="ECO:0000313" key="3">
    <source>
        <dbReference type="Proteomes" id="UP000594364"/>
    </source>
</evidence>
<name>A0A7U3SMA4_EPIFF</name>
<evidence type="ECO:0000256" key="1">
    <source>
        <dbReference type="SAM" id="MobiDB-lite"/>
    </source>
</evidence>
<proteinExistence type="predicted"/>
<accession>A0A7U3SMA4</accession>
<evidence type="ECO:0008006" key="4">
    <source>
        <dbReference type="Google" id="ProtNLM"/>
    </source>
</evidence>
<gene>
    <name evidence="2" type="ORF">C2857_002572</name>
</gene>
<organism evidence="2 3">
    <name type="scientific">Epichloe festucae (strain Fl1)</name>
    <dbReference type="NCBI Taxonomy" id="877507"/>
    <lineage>
        <taxon>Eukaryota</taxon>
        <taxon>Fungi</taxon>
        <taxon>Dikarya</taxon>
        <taxon>Ascomycota</taxon>
        <taxon>Pezizomycotina</taxon>
        <taxon>Sordariomycetes</taxon>
        <taxon>Hypocreomycetidae</taxon>
        <taxon>Hypocreales</taxon>
        <taxon>Clavicipitaceae</taxon>
        <taxon>Epichloe</taxon>
    </lineage>
</organism>
<dbReference type="InterPro" id="IPR029058">
    <property type="entry name" value="AB_hydrolase_fold"/>
</dbReference>
<dbReference type="Proteomes" id="UP000594364">
    <property type="component" value="Chromosome 5"/>
</dbReference>
<dbReference type="SUPFAM" id="SSF53474">
    <property type="entry name" value="alpha/beta-Hydrolases"/>
    <property type="match status" value="1"/>
</dbReference>